<dbReference type="FunFam" id="2.20.100.10:FF:000026">
    <property type="entry name" value="Spondin 1"/>
    <property type="match status" value="1"/>
</dbReference>
<reference evidence="5" key="1">
    <citation type="submission" date="2013-04" db="EMBL/GenBank/DDBJ databases">
        <authorList>
            <person name="Qu J."/>
            <person name="Murali S.C."/>
            <person name="Bandaranaike D."/>
            <person name="Bellair M."/>
            <person name="Blankenburg K."/>
            <person name="Chao H."/>
            <person name="Dinh H."/>
            <person name="Doddapaneni H."/>
            <person name="Downs B."/>
            <person name="Dugan-Rocha S."/>
            <person name="Elkadiri S."/>
            <person name="Gnanaolivu R.D."/>
            <person name="Hernandez B."/>
            <person name="Javaid M."/>
            <person name="Jayaseelan J.C."/>
            <person name="Lee S."/>
            <person name="Li M."/>
            <person name="Ming W."/>
            <person name="Munidasa M."/>
            <person name="Muniz J."/>
            <person name="Nguyen L."/>
            <person name="Ongeri F."/>
            <person name="Osuji N."/>
            <person name="Pu L.-L."/>
            <person name="Puazo M."/>
            <person name="Qu C."/>
            <person name="Quiroz J."/>
            <person name="Raj R."/>
            <person name="Weissenberger G."/>
            <person name="Xin Y."/>
            <person name="Zou X."/>
            <person name="Han Y."/>
            <person name="Richards S."/>
            <person name="Worley K."/>
            <person name="Muzny D."/>
            <person name="Gibbs R."/>
        </authorList>
    </citation>
    <scope>NUCLEOTIDE SEQUENCE</scope>
    <source>
        <strain evidence="5">Sampled in the wild</strain>
    </source>
</reference>
<dbReference type="InterPro" id="IPR036880">
    <property type="entry name" value="Kunitz_BPTI_sf"/>
</dbReference>
<accession>A0A8K0NVV1</accession>
<keyword evidence="6" id="KW-1185">Reference proteome</keyword>
<dbReference type="InterPro" id="IPR036383">
    <property type="entry name" value="TSP1_rpt_sf"/>
</dbReference>
<dbReference type="PRINTS" id="PR00759">
    <property type="entry name" value="BASICPTASE"/>
</dbReference>
<dbReference type="FunFam" id="4.10.410.10:FF:000046">
    <property type="entry name" value="AGAP011765-PA"/>
    <property type="match status" value="1"/>
</dbReference>
<dbReference type="Gene3D" id="4.10.410.10">
    <property type="entry name" value="Pancreatic trypsin inhibitor Kunitz domain"/>
    <property type="match status" value="1"/>
</dbReference>
<dbReference type="PANTHER" id="PTHR11311:SF23">
    <property type="entry name" value="SPONDIN-1"/>
    <property type="match status" value="1"/>
</dbReference>
<dbReference type="InterPro" id="IPR044004">
    <property type="entry name" value="TSP1_spondin_dom"/>
</dbReference>
<dbReference type="SMART" id="SM00209">
    <property type="entry name" value="TSP1"/>
    <property type="match status" value="4"/>
</dbReference>
<dbReference type="SUPFAM" id="SSF82895">
    <property type="entry name" value="TSP-1 type 1 repeat"/>
    <property type="match status" value="4"/>
</dbReference>
<reference evidence="5" key="2">
    <citation type="submission" date="2017-10" db="EMBL/GenBank/DDBJ databases">
        <title>Ladona fulva Genome sequencing and assembly.</title>
        <authorList>
            <person name="Murali S."/>
            <person name="Richards S."/>
            <person name="Bandaranaike D."/>
            <person name="Bellair M."/>
            <person name="Blankenburg K."/>
            <person name="Chao H."/>
            <person name="Dinh H."/>
            <person name="Doddapaneni H."/>
            <person name="Dugan-Rocha S."/>
            <person name="Elkadiri S."/>
            <person name="Gnanaolivu R."/>
            <person name="Hernandez B."/>
            <person name="Skinner E."/>
            <person name="Javaid M."/>
            <person name="Lee S."/>
            <person name="Li M."/>
            <person name="Ming W."/>
            <person name="Munidasa M."/>
            <person name="Muniz J."/>
            <person name="Nguyen L."/>
            <person name="Hughes D."/>
            <person name="Osuji N."/>
            <person name="Pu L.-L."/>
            <person name="Puazo M."/>
            <person name="Qu C."/>
            <person name="Quiroz J."/>
            <person name="Raj R."/>
            <person name="Weissenberger G."/>
            <person name="Xin Y."/>
            <person name="Zou X."/>
            <person name="Han Y."/>
            <person name="Worley K."/>
            <person name="Muzny D."/>
            <person name="Gibbs R."/>
        </authorList>
    </citation>
    <scope>NUCLEOTIDE SEQUENCE</scope>
    <source>
        <strain evidence="5">Sampled in the wild</strain>
    </source>
</reference>
<keyword evidence="2" id="KW-1015">Disulfide bond</keyword>
<dbReference type="InterPro" id="IPR002223">
    <property type="entry name" value="Kunitz_BPTI"/>
</dbReference>
<dbReference type="OrthoDB" id="347314at2759"/>
<dbReference type="InterPro" id="IPR020901">
    <property type="entry name" value="Prtase_inh_Kunz-CS"/>
</dbReference>
<dbReference type="SMART" id="SM00131">
    <property type="entry name" value="KU"/>
    <property type="match status" value="1"/>
</dbReference>
<evidence type="ECO:0000256" key="1">
    <source>
        <dbReference type="ARBA" id="ARBA00022729"/>
    </source>
</evidence>
<dbReference type="GO" id="GO:0004867">
    <property type="term" value="F:serine-type endopeptidase inhibitor activity"/>
    <property type="evidence" value="ECO:0007669"/>
    <property type="project" value="InterPro"/>
</dbReference>
<gene>
    <name evidence="5" type="ORF">J437_LFUL004426</name>
</gene>
<dbReference type="InterPro" id="IPR051418">
    <property type="entry name" value="Spondin/Thrombospondin_T1"/>
</dbReference>
<keyword evidence="3" id="KW-0325">Glycoprotein</keyword>
<dbReference type="PROSITE" id="PS50092">
    <property type="entry name" value="TSP1"/>
    <property type="match status" value="4"/>
</dbReference>
<feature type="domain" description="BPTI/Kunitz inhibitor" evidence="4">
    <location>
        <begin position="226"/>
        <end position="276"/>
    </location>
</feature>
<dbReference type="PROSITE" id="PS50279">
    <property type="entry name" value="BPTI_KUNITZ_2"/>
    <property type="match status" value="1"/>
</dbReference>
<evidence type="ECO:0000256" key="3">
    <source>
        <dbReference type="ARBA" id="ARBA00023180"/>
    </source>
</evidence>
<dbReference type="Pfam" id="PF00014">
    <property type="entry name" value="Kunitz_BPTI"/>
    <property type="match status" value="1"/>
</dbReference>
<evidence type="ECO:0000256" key="2">
    <source>
        <dbReference type="ARBA" id="ARBA00023157"/>
    </source>
</evidence>
<evidence type="ECO:0000259" key="4">
    <source>
        <dbReference type="PROSITE" id="PS50279"/>
    </source>
</evidence>
<evidence type="ECO:0000313" key="6">
    <source>
        <dbReference type="Proteomes" id="UP000792457"/>
    </source>
</evidence>
<dbReference type="GO" id="GO:0007155">
    <property type="term" value="P:cell adhesion"/>
    <property type="evidence" value="ECO:0007669"/>
    <property type="project" value="TreeGrafter"/>
</dbReference>
<comment type="caution">
    <text evidence="5">The sequence shown here is derived from an EMBL/GenBank/DDBJ whole genome shotgun (WGS) entry which is preliminary data.</text>
</comment>
<proteinExistence type="predicted"/>
<organism evidence="5 6">
    <name type="scientific">Ladona fulva</name>
    <name type="common">Scarce chaser dragonfly</name>
    <name type="synonym">Libellula fulva</name>
    <dbReference type="NCBI Taxonomy" id="123851"/>
    <lineage>
        <taxon>Eukaryota</taxon>
        <taxon>Metazoa</taxon>
        <taxon>Ecdysozoa</taxon>
        <taxon>Arthropoda</taxon>
        <taxon>Hexapoda</taxon>
        <taxon>Insecta</taxon>
        <taxon>Pterygota</taxon>
        <taxon>Palaeoptera</taxon>
        <taxon>Odonata</taxon>
        <taxon>Epiprocta</taxon>
        <taxon>Anisoptera</taxon>
        <taxon>Libelluloidea</taxon>
        <taxon>Libellulidae</taxon>
        <taxon>Ladona</taxon>
    </lineage>
</organism>
<keyword evidence="1" id="KW-0732">Signal</keyword>
<dbReference type="PROSITE" id="PS00280">
    <property type="entry name" value="BPTI_KUNITZ_1"/>
    <property type="match status" value="1"/>
</dbReference>
<sequence length="379" mass="42291">MAPIARLYITREQTFERTCDTDFSRAGELDELGLEPEFAENSEDTLRPECTTTEWTVWSACSVSCGKGIRMRTREYIMQAKAEMLGCDRQLVAKEMCVAEERPLCPGEAGEVDEDNLQGPCAVTAWGNWSPCSPTACGDPEGFRTRFRRFRDRMGRKKCPHVSLVQKEECTVEGGGGADDLTCADNEELLRGPVSMCKTTPWGDWSPCSVSCGDGVRRRTRFYLACMEEVEVGPCRGAFPRWYFDANKRMCVPFIYGGCRGNRNNFKTVEDCVGSCGIIKEMLDAENARSPISPAINTISQTEEDLERKGFYPPQPESRIDCVVTDWSSWSSCSVSCGTGFKERVRVVKFAAANGGKPCPRKLVRRKKCHMPVCLPDGN</sequence>
<dbReference type="InterPro" id="IPR000884">
    <property type="entry name" value="TSP1_rpt"/>
</dbReference>
<protein>
    <recommendedName>
        <fullName evidence="4">BPTI/Kunitz inhibitor domain-containing protein</fullName>
    </recommendedName>
</protein>
<dbReference type="Proteomes" id="UP000792457">
    <property type="component" value="Unassembled WGS sequence"/>
</dbReference>
<dbReference type="AlphaFoldDB" id="A0A8K0NVV1"/>
<dbReference type="GO" id="GO:0031012">
    <property type="term" value="C:extracellular matrix"/>
    <property type="evidence" value="ECO:0007669"/>
    <property type="project" value="TreeGrafter"/>
</dbReference>
<dbReference type="Gene3D" id="2.20.100.10">
    <property type="entry name" value="Thrombospondin type-1 (TSP1) repeat"/>
    <property type="match status" value="4"/>
</dbReference>
<dbReference type="EMBL" id="KZ308165">
    <property type="protein sequence ID" value="KAG8223552.1"/>
    <property type="molecule type" value="Genomic_DNA"/>
</dbReference>
<dbReference type="Pfam" id="PF00090">
    <property type="entry name" value="TSP_1"/>
    <property type="match status" value="3"/>
</dbReference>
<dbReference type="SUPFAM" id="SSF57362">
    <property type="entry name" value="BPTI-like"/>
    <property type="match status" value="1"/>
</dbReference>
<evidence type="ECO:0000313" key="5">
    <source>
        <dbReference type="EMBL" id="KAG8223552.1"/>
    </source>
</evidence>
<dbReference type="Pfam" id="PF19028">
    <property type="entry name" value="TSP1_spondin"/>
    <property type="match status" value="1"/>
</dbReference>
<name>A0A8K0NVV1_LADFU</name>
<dbReference type="PANTHER" id="PTHR11311">
    <property type="entry name" value="SPONDIN"/>
    <property type="match status" value="1"/>
</dbReference>